<dbReference type="GO" id="GO:0016116">
    <property type="term" value="P:carotenoid metabolic process"/>
    <property type="evidence" value="ECO:0007669"/>
    <property type="project" value="InterPro"/>
</dbReference>
<dbReference type="RefSeq" id="WP_126725205.1">
    <property type="nucleotide sequence ID" value="NZ_RYZH01000016.1"/>
</dbReference>
<accession>A0A432MKV0</accession>
<dbReference type="AlphaFoldDB" id="A0A432MKV0"/>
<dbReference type="OrthoDB" id="9789960at2"/>
<dbReference type="SUPFAM" id="SSF51905">
    <property type="entry name" value="FAD/NAD(P)-binding domain"/>
    <property type="match status" value="1"/>
</dbReference>
<dbReference type="Gene3D" id="3.50.50.60">
    <property type="entry name" value="FAD/NAD(P)-binding domain"/>
    <property type="match status" value="1"/>
</dbReference>
<reference evidence="1 2" key="2">
    <citation type="submission" date="2019-01" db="EMBL/GenBank/DDBJ databases">
        <title>Tautonia sociabilis, a novel thermotolerant planctomycete of Isosphaeraceae family, isolated from a 4000 m deep subterranean habitat.</title>
        <authorList>
            <person name="Kovaleva O.L."/>
            <person name="Elcheninov A.G."/>
            <person name="Van Heerden E."/>
            <person name="Toshchakov S.V."/>
            <person name="Novikov A."/>
            <person name="Bonch-Osmolovskaya E.A."/>
            <person name="Kublanov I.V."/>
        </authorList>
    </citation>
    <scope>NUCLEOTIDE SEQUENCE [LARGE SCALE GENOMIC DNA]</scope>
    <source>
        <strain evidence="1 2">GM2012</strain>
    </source>
</reference>
<keyword evidence="2" id="KW-1185">Reference proteome</keyword>
<evidence type="ECO:0000313" key="2">
    <source>
        <dbReference type="Proteomes" id="UP000280296"/>
    </source>
</evidence>
<sequence length="519" mass="55531">MDDLIVIGGGWGGLATAALARARGLKVTLLEAHTKLGGCAGWFDRGPWTFDVGATALMGLGPDEPVGGLLRTIGLPVEAAQSPSVRLCLPDRTLDLVSDSAQFEQNIRRVFPGRDWARIGFWRLQEAVGSALFRAANRVPRLPVRSVGDLAYDLRVLGPGGLLAASTWPLSVLDVLRLLGLADDVPFRSLVAMLLQDTAQAGPETVPFANASACLQAYRMGMSRPVGGMRGIAEGIGSRFEELGGTLLRGTIVDRVEPDGHGGFLVVTRRRKRLAAREVAFNLPIELAARLLGRTLDGQLARRERRSRAVWSAVTGYVAIRAEAVPEDGPLFYQVLRDYRAPMHDGNNVLISLSPPGDPGYGPPEVRVATMSTHVCPVAWEGLSHQDHAAEKSAYRTRLLDALGRALPRAPEALVHAEFGSPRSFARYTRRLLGAVGGPPVSRRNSNFLAVGSDVLGPGLWIVGDSVFPGQGTMAVVLSAIRVVERITGQSWERMRREPAAAAAAAIPVDGGGVLAPFR</sequence>
<dbReference type="InterPro" id="IPR045892">
    <property type="entry name" value="CrtISO-like"/>
</dbReference>
<name>A0A432MKV0_9BACT</name>
<organism evidence="1 2">
    <name type="scientific">Tautonia sociabilis</name>
    <dbReference type="NCBI Taxonomy" id="2080755"/>
    <lineage>
        <taxon>Bacteria</taxon>
        <taxon>Pseudomonadati</taxon>
        <taxon>Planctomycetota</taxon>
        <taxon>Planctomycetia</taxon>
        <taxon>Isosphaerales</taxon>
        <taxon>Isosphaeraceae</taxon>
        <taxon>Tautonia</taxon>
    </lineage>
</organism>
<evidence type="ECO:0000313" key="1">
    <source>
        <dbReference type="EMBL" id="RUL87889.1"/>
    </source>
</evidence>
<dbReference type="Pfam" id="PF13450">
    <property type="entry name" value="NAD_binding_8"/>
    <property type="match status" value="1"/>
</dbReference>
<reference evidence="1 2" key="1">
    <citation type="submission" date="2018-12" db="EMBL/GenBank/DDBJ databases">
        <authorList>
            <person name="Toschakov S.V."/>
        </authorList>
    </citation>
    <scope>NUCLEOTIDE SEQUENCE [LARGE SCALE GENOMIC DNA]</scope>
    <source>
        <strain evidence="1 2">GM2012</strain>
    </source>
</reference>
<dbReference type="Proteomes" id="UP000280296">
    <property type="component" value="Unassembled WGS sequence"/>
</dbReference>
<dbReference type="PANTHER" id="PTHR46313">
    <property type="match status" value="1"/>
</dbReference>
<dbReference type="InterPro" id="IPR036188">
    <property type="entry name" value="FAD/NAD-bd_sf"/>
</dbReference>
<dbReference type="EMBL" id="RYZH01000016">
    <property type="protein sequence ID" value="RUL87889.1"/>
    <property type="molecule type" value="Genomic_DNA"/>
</dbReference>
<gene>
    <name evidence="1" type="ORF">TsocGM_10175</name>
</gene>
<dbReference type="PANTHER" id="PTHR46313:SF3">
    <property type="entry name" value="PROLYCOPENE ISOMERASE, CHLOROPLASTIC"/>
    <property type="match status" value="1"/>
</dbReference>
<protein>
    <submittedName>
        <fullName evidence="1">FAD-binding protein</fullName>
    </submittedName>
</protein>
<proteinExistence type="predicted"/>
<comment type="caution">
    <text evidence="1">The sequence shown here is derived from an EMBL/GenBank/DDBJ whole genome shotgun (WGS) entry which is preliminary data.</text>
</comment>